<reference evidence="3" key="1">
    <citation type="submission" date="2016-10" db="EMBL/GenBank/DDBJ databases">
        <authorList>
            <person name="Varghese N."/>
            <person name="Submissions S."/>
        </authorList>
    </citation>
    <scope>NUCLEOTIDE SEQUENCE [LARGE SCALE GENOMIC DNA]</scope>
    <source>
        <strain evidence="3">CGMCC 1.10658</strain>
    </source>
</reference>
<dbReference type="OrthoDB" id="5698243at2"/>
<dbReference type="Proteomes" id="UP000199305">
    <property type="component" value="Unassembled WGS sequence"/>
</dbReference>
<keyword evidence="1" id="KW-1133">Transmembrane helix</keyword>
<dbReference type="Gene3D" id="1.25.40.10">
    <property type="entry name" value="Tetratricopeptide repeat domain"/>
    <property type="match status" value="1"/>
</dbReference>
<evidence type="ECO:0000256" key="1">
    <source>
        <dbReference type="SAM" id="Phobius"/>
    </source>
</evidence>
<dbReference type="STRING" id="658219.SAMN05216212_2556"/>
<dbReference type="InterPro" id="IPR011990">
    <property type="entry name" value="TPR-like_helical_dom_sf"/>
</dbReference>
<dbReference type="SUPFAM" id="SSF48452">
    <property type="entry name" value="TPR-like"/>
    <property type="match status" value="1"/>
</dbReference>
<keyword evidence="1" id="KW-0472">Membrane</keyword>
<sequence length="329" mass="37509">MAVVCNYHPGTRATHKCDRCQRHFCLTCFPGAAANPAQWRERTLRCPICRRPLAECGPTPLARVLWERLGKLLRSLIHPVPLLLLGLAVATGLLLPQPHRWLLWPLCTTALLLAGLFPLLRRRAAPAAASPVPRKAPRGRTAVAGDTDRDDALSRVKILTIEGDYNGARRVLMDALRQYPNDPEVNERYYRLLLAAKDTRSLRELAPHLLEKLVRLDRAHKAAKFYLATNPRPAIDRSHLRHALAEALFRQRKFREAAQLLKNLHREDKHYRRLDAAYLLLARVYLEGLKRPGDAARLLQFLHRHFPQSPLARQVQALQQRLVNSRQPG</sequence>
<evidence type="ECO:0000313" key="2">
    <source>
        <dbReference type="EMBL" id="SDK52581.1"/>
    </source>
</evidence>
<dbReference type="EMBL" id="FNFH01000005">
    <property type="protein sequence ID" value="SDK52581.1"/>
    <property type="molecule type" value="Genomic_DNA"/>
</dbReference>
<evidence type="ECO:0000313" key="3">
    <source>
        <dbReference type="Proteomes" id="UP000199305"/>
    </source>
</evidence>
<dbReference type="RefSeq" id="WP_091514710.1">
    <property type="nucleotide sequence ID" value="NZ_FNFH01000005.1"/>
</dbReference>
<protein>
    <submittedName>
        <fullName evidence="2">Tetratricopeptide repeat-containing protein</fullName>
    </submittedName>
</protein>
<feature type="transmembrane region" description="Helical" evidence="1">
    <location>
        <begin position="101"/>
        <end position="120"/>
    </location>
</feature>
<keyword evidence="1" id="KW-0812">Transmembrane</keyword>
<organism evidence="2 3">
    <name type="scientific">Microbulbifer yueqingensis</name>
    <dbReference type="NCBI Taxonomy" id="658219"/>
    <lineage>
        <taxon>Bacteria</taxon>
        <taxon>Pseudomonadati</taxon>
        <taxon>Pseudomonadota</taxon>
        <taxon>Gammaproteobacteria</taxon>
        <taxon>Cellvibrionales</taxon>
        <taxon>Microbulbiferaceae</taxon>
        <taxon>Microbulbifer</taxon>
    </lineage>
</organism>
<gene>
    <name evidence="2" type="ORF">SAMN05216212_2556</name>
</gene>
<keyword evidence="3" id="KW-1185">Reference proteome</keyword>
<name>A0A1G9CLI8_9GAMM</name>
<accession>A0A1G9CLI8</accession>
<feature type="transmembrane region" description="Helical" evidence="1">
    <location>
        <begin position="76"/>
        <end position="95"/>
    </location>
</feature>
<proteinExistence type="predicted"/>
<dbReference type="AlphaFoldDB" id="A0A1G9CLI8"/>